<dbReference type="PRINTS" id="PR00111">
    <property type="entry name" value="ABHYDROLASE"/>
</dbReference>
<dbReference type="GO" id="GO:0016020">
    <property type="term" value="C:membrane"/>
    <property type="evidence" value="ECO:0007669"/>
    <property type="project" value="TreeGrafter"/>
</dbReference>
<dbReference type="Pfam" id="PF00561">
    <property type="entry name" value="Abhydrolase_1"/>
    <property type="match status" value="1"/>
</dbReference>
<protein>
    <submittedName>
        <fullName evidence="2">Alpha/beta fold hydrolase</fullName>
    </submittedName>
</protein>
<dbReference type="GO" id="GO:0047372">
    <property type="term" value="F:monoacylglycerol lipase activity"/>
    <property type="evidence" value="ECO:0007669"/>
    <property type="project" value="TreeGrafter"/>
</dbReference>
<feature type="domain" description="AB hydrolase-1" evidence="1">
    <location>
        <begin position="59"/>
        <end position="288"/>
    </location>
</feature>
<reference evidence="2" key="1">
    <citation type="submission" date="2020-08" db="EMBL/GenBank/DDBJ databases">
        <title>Novel species isolated from subtropical streams in China.</title>
        <authorList>
            <person name="Lu H."/>
        </authorList>
    </citation>
    <scope>NUCLEOTIDE SEQUENCE</scope>
    <source>
        <strain evidence="2">KACC 12607</strain>
    </source>
</reference>
<accession>A0A923HL68</accession>
<dbReference type="InterPro" id="IPR000073">
    <property type="entry name" value="AB_hydrolase_1"/>
</dbReference>
<sequence length="304" mass="33760">MFILIKQAFKRFLTKIFDDAIRVEYQKAGLIKKNIALEGGDISYLCSNTGSLVNQSGGVLLMLHGFGAEKDIWSGFARHLATSLPMLIPDLPGHGENNQDFEVDYSVHSQANRVYKLLQALNVSKVHIVGHSMGGAIALRLAHLYPEIVSSLVLISAAGAEIKPGVLENIVDSRDLNPLVDVKNKEDFQRLIEFCMSKPPYVPRPFFNLLADKKIARFDIDKKIFADIAADIDQSGHLDSIKVPALIIWGDQDQILNVADADYLNRHLTGSYKIILPGIGHVPIMEDPRQTALHAKYFLEHLAL</sequence>
<dbReference type="GO" id="GO:0046464">
    <property type="term" value="P:acylglycerol catabolic process"/>
    <property type="evidence" value="ECO:0007669"/>
    <property type="project" value="TreeGrafter"/>
</dbReference>
<keyword evidence="2" id="KW-0378">Hydrolase</keyword>
<evidence type="ECO:0000313" key="3">
    <source>
        <dbReference type="Proteomes" id="UP000634011"/>
    </source>
</evidence>
<dbReference type="PANTHER" id="PTHR43798:SF5">
    <property type="entry name" value="MONOACYLGLYCEROL LIPASE ABHD6"/>
    <property type="match status" value="1"/>
</dbReference>
<gene>
    <name evidence="2" type="ORF">H8K32_01475</name>
</gene>
<dbReference type="EMBL" id="JACOFV010000001">
    <property type="protein sequence ID" value="MBC3860753.1"/>
    <property type="molecule type" value="Genomic_DNA"/>
</dbReference>
<name>A0A923HL68_9BURK</name>
<organism evidence="2 3">
    <name type="scientific">Undibacterium jejuense</name>
    <dbReference type="NCBI Taxonomy" id="1344949"/>
    <lineage>
        <taxon>Bacteria</taxon>
        <taxon>Pseudomonadati</taxon>
        <taxon>Pseudomonadota</taxon>
        <taxon>Betaproteobacteria</taxon>
        <taxon>Burkholderiales</taxon>
        <taxon>Oxalobacteraceae</taxon>
        <taxon>Undibacterium</taxon>
    </lineage>
</organism>
<dbReference type="AlphaFoldDB" id="A0A923HL68"/>
<dbReference type="InterPro" id="IPR050266">
    <property type="entry name" value="AB_hydrolase_sf"/>
</dbReference>
<dbReference type="Proteomes" id="UP000634011">
    <property type="component" value="Unassembled WGS sequence"/>
</dbReference>
<comment type="caution">
    <text evidence="2">The sequence shown here is derived from an EMBL/GenBank/DDBJ whole genome shotgun (WGS) entry which is preliminary data.</text>
</comment>
<dbReference type="Gene3D" id="3.40.50.1820">
    <property type="entry name" value="alpha/beta hydrolase"/>
    <property type="match status" value="1"/>
</dbReference>
<evidence type="ECO:0000313" key="2">
    <source>
        <dbReference type="EMBL" id="MBC3860753.1"/>
    </source>
</evidence>
<keyword evidence="3" id="KW-1185">Reference proteome</keyword>
<dbReference type="InterPro" id="IPR029058">
    <property type="entry name" value="AB_hydrolase_fold"/>
</dbReference>
<dbReference type="RefSeq" id="WP_186910680.1">
    <property type="nucleotide sequence ID" value="NZ_JACOFV010000001.1"/>
</dbReference>
<dbReference type="SUPFAM" id="SSF53474">
    <property type="entry name" value="alpha/beta-Hydrolases"/>
    <property type="match status" value="1"/>
</dbReference>
<proteinExistence type="predicted"/>
<dbReference type="PANTHER" id="PTHR43798">
    <property type="entry name" value="MONOACYLGLYCEROL LIPASE"/>
    <property type="match status" value="1"/>
</dbReference>
<evidence type="ECO:0000259" key="1">
    <source>
        <dbReference type="Pfam" id="PF00561"/>
    </source>
</evidence>